<reference evidence="1 2" key="1">
    <citation type="submission" date="2016-11" db="EMBL/GenBank/DDBJ databases">
        <title>The macronuclear genome of Stentor coeruleus: a giant cell with tiny introns.</title>
        <authorList>
            <person name="Slabodnick M."/>
            <person name="Ruby J.G."/>
            <person name="Reiff S.B."/>
            <person name="Swart E.C."/>
            <person name="Gosai S."/>
            <person name="Prabakaran S."/>
            <person name="Witkowska E."/>
            <person name="Larue G.E."/>
            <person name="Fisher S."/>
            <person name="Freeman R.M."/>
            <person name="Gunawardena J."/>
            <person name="Chu W."/>
            <person name="Stover N.A."/>
            <person name="Gregory B.D."/>
            <person name="Nowacki M."/>
            <person name="Derisi J."/>
            <person name="Roy S.W."/>
            <person name="Marshall W.F."/>
            <person name="Sood P."/>
        </authorList>
    </citation>
    <scope>NUCLEOTIDE SEQUENCE [LARGE SCALE GENOMIC DNA]</scope>
    <source>
        <strain evidence="1">WM001</strain>
    </source>
</reference>
<gene>
    <name evidence="1" type="ORF">SteCoe_1491</name>
</gene>
<dbReference type="Proteomes" id="UP000187209">
    <property type="component" value="Unassembled WGS sequence"/>
</dbReference>
<organism evidence="1 2">
    <name type="scientific">Stentor coeruleus</name>
    <dbReference type="NCBI Taxonomy" id="5963"/>
    <lineage>
        <taxon>Eukaryota</taxon>
        <taxon>Sar</taxon>
        <taxon>Alveolata</taxon>
        <taxon>Ciliophora</taxon>
        <taxon>Postciliodesmatophora</taxon>
        <taxon>Heterotrichea</taxon>
        <taxon>Heterotrichida</taxon>
        <taxon>Stentoridae</taxon>
        <taxon>Stentor</taxon>
    </lineage>
</organism>
<proteinExistence type="predicted"/>
<protein>
    <submittedName>
        <fullName evidence="1">Uncharacterized protein</fullName>
    </submittedName>
</protein>
<sequence>MFEEKKYSWLLGECAKIKARIKILDVGFLKSDQIDSSYTTNSDGFIASVSCKNQTTREMLRKYLVRRTNILDSSLVIKPIAYAAYSLIRKVFYSTDVQEIIRKESKMLNLKEIYLFQDYYHEHNIYYSVDIAFDGEGLVSYVTKKDIFNADMSIKDNKYIYLAVTLTKYLTTIIENALDKNLIRLSYDFVVDPHFNLIILTVPHIKVVHPKVIALNKGLNVDQLENLTLVKNEYKNSTYNRIPSIVKEPEPESSLIAPQSPSVSTNIFINFVSKFLSGETKKNYRRRSEIASVLSDADQPTYIHKFSATDSNNPLYNNEIDMEISRPLGPKFRDPEQALKYSERPASISTKYNKSITPSIRFSIPRDIKPASTNNASSTSRVLSKNTLFPFLLPSQSLSAFLKNEEERIQESKTKRSKAAEFNIEKLPILKKKVKKVKKIVRKKLKKPRSERKLPSPYIIF</sequence>
<comment type="caution">
    <text evidence="1">The sequence shown here is derived from an EMBL/GenBank/DDBJ whole genome shotgun (WGS) entry which is preliminary data.</text>
</comment>
<evidence type="ECO:0000313" key="2">
    <source>
        <dbReference type="Proteomes" id="UP000187209"/>
    </source>
</evidence>
<dbReference type="AlphaFoldDB" id="A0A1R2D1I3"/>
<accession>A0A1R2D1I3</accession>
<name>A0A1R2D1I3_9CILI</name>
<evidence type="ECO:0000313" key="1">
    <source>
        <dbReference type="EMBL" id="OMJ95129.1"/>
    </source>
</evidence>
<keyword evidence="2" id="KW-1185">Reference proteome</keyword>
<dbReference type="EMBL" id="MPUH01000016">
    <property type="protein sequence ID" value="OMJ95129.1"/>
    <property type="molecule type" value="Genomic_DNA"/>
</dbReference>